<dbReference type="Gene3D" id="3.40.50.720">
    <property type="entry name" value="NAD(P)-binding Rossmann-like Domain"/>
    <property type="match status" value="1"/>
</dbReference>
<name>A0A075G8H6_9EURY</name>
<evidence type="ECO:0000313" key="3">
    <source>
        <dbReference type="EMBL" id="AIE99674.1"/>
    </source>
</evidence>
<dbReference type="Gene3D" id="3.30.360.10">
    <property type="entry name" value="Dihydrodipicolinate Reductase, domain 2"/>
    <property type="match status" value="1"/>
</dbReference>
<dbReference type="Pfam" id="PF01408">
    <property type="entry name" value="GFO_IDH_MocA"/>
    <property type="match status" value="1"/>
</dbReference>
<dbReference type="AlphaFoldDB" id="A0A075G8H6"/>
<dbReference type="InterPro" id="IPR036291">
    <property type="entry name" value="NAD(P)-bd_dom_sf"/>
</dbReference>
<dbReference type="Pfam" id="PF22725">
    <property type="entry name" value="GFO_IDH_MocA_C3"/>
    <property type="match status" value="1"/>
</dbReference>
<proteinExistence type="predicted"/>
<feature type="domain" description="Gfo/Idh/MocA-like oxidoreductase N-terminal" evidence="1">
    <location>
        <begin position="4"/>
        <end position="124"/>
    </location>
</feature>
<evidence type="ECO:0000259" key="1">
    <source>
        <dbReference type="Pfam" id="PF01408"/>
    </source>
</evidence>
<protein>
    <submittedName>
        <fullName evidence="3">Oxidoreductase domain-containing protein</fullName>
    </submittedName>
</protein>
<sequence>MALTVAVVGTGYWGRNHVRTLAALRDEGVIAALVVCDLDEERAQDLAGEFGCSWESDASKLATEHGVTAATIATPTPQHAKLAISLMEQGVNVLVEKPLAMNVAEAESVLDAAQRTGRVLMVGHLFRYHAAVRKAAELIADGALGPVLHIESDRLSVREPRPDIGVIAALGIHDMDITCDLMGDVDPAQIKAISLPSDEPGIEDHAVLELEYPAGAGGNPDGVTAIVTVSWRSRIQGKVRELRIIGRDASLAIDYLDHAGLWIHHHPGNARGQQWGGFDAAPRERVELPLGEPSLTAELRAFILHSAGADDSEPLASGLVGIHGVKLVEAALRAADE</sequence>
<reference evidence="3" key="1">
    <citation type="journal article" date="2014" name="Genome Biol. Evol.">
        <title>Pangenome evidence for extensive interdomain horizontal transfer affecting lineage core and shell genes in uncultured planktonic thaumarchaeota and euryarchaeota.</title>
        <authorList>
            <person name="Deschamps P."/>
            <person name="Zivanovic Y."/>
            <person name="Moreira D."/>
            <person name="Rodriguez-Valera F."/>
            <person name="Lopez-Garcia P."/>
        </authorList>
    </citation>
    <scope>NUCLEOTIDE SEQUENCE</scope>
</reference>
<dbReference type="InterPro" id="IPR055170">
    <property type="entry name" value="GFO_IDH_MocA-like_dom"/>
</dbReference>
<accession>A0A075G8H6</accession>
<dbReference type="SUPFAM" id="SSF55347">
    <property type="entry name" value="Glyceraldehyde-3-phosphate dehydrogenase-like, C-terminal domain"/>
    <property type="match status" value="1"/>
</dbReference>
<dbReference type="GO" id="GO:0000166">
    <property type="term" value="F:nucleotide binding"/>
    <property type="evidence" value="ECO:0007669"/>
    <property type="project" value="InterPro"/>
</dbReference>
<feature type="domain" description="GFO/IDH/MocA-like oxidoreductase" evidence="2">
    <location>
        <begin position="132"/>
        <end position="251"/>
    </location>
</feature>
<dbReference type="PANTHER" id="PTHR43377">
    <property type="entry name" value="BILIVERDIN REDUCTASE A"/>
    <property type="match status" value="1"/>
</dbReference>
<dbReference type="InterPro" id="IPR051450">
    <property type="entry name" value="Gfo/Idh/MocA_Oxidoreductases"/>
</dbReference>
<organism evidence="3">
    <name type="scientific">uncultured marine group II/III euryarchaeote KM3_115_D04</name>
    <dbReference type="NCBI Taxonomy" id="1457855"/>
    <lineage>
        <taxon>Archaea</taxon>
        <taxon>Methanobacteriati</taxon>
        <taxon>Methanobacteriota</taxon>
        <taxon>environmental samples</taxon>
    </lineage>
</organism>
<dbReference type="PANTHER" id="PTHR43377:SF1">
    <property type="entry name" value="BILIVERDIN REDUCTASE A"/>
    <property type="match status" value="1"/>
</dbReference>
<evidence type="ECO:0000259" key="2">
    <source>
        <dbReference type="Pfam" id="PF22725"/>
    </source>
</evidence>
<dbReference type="SUPFAM" id="SSF51735">
    <property type="entry name" value="NAD(P)-binding Rossmann-fold domains"/>
    <property type="match status" value="1"/>
</dbReference>
<dbReference type="EMBL" id="KF900569">
    <property type="protein sequence ID" value="AIE99674.1"/>
    <property type="molecule type" value="Genomic_DNA"/>
</dbReference>
<dbReference type="InterPro" id="IPR000683">
    <property type="entry name" value="Gfo/Idh/MocA-like_OxRdtase_N"/>
</dbReference>